<keyword evidence="8" id="KW-0325">Glycoprotein</keyword>
<dbReference type="InterPro" id="IPR013032">
    <property type="entry name" value="EGF-like_CS"/>
</dbReference>
<dbReference type="Pfam" id="PF12662">
    <property type="entry name" value="cEGF"/>
    <property type="match status" value="2"/>
</dbReference>
<dbReference type="Gene3D" id="2.10.25.10">
    <property type="entry name" value="Laminin"/>
    <property type="match status" value="5"/>
</dbReference>
<keyword evidence="2" id="KW-0964">Secreted</keyword>
<dbReference type="PANTHER" id="PTHR47333:SF4">
    <property type="entry name" value="EGF-LIKE DOMAIN-CONTAINING PROTEIN"/>
    <property type="match status" value="1"/>
</dbReference>
<accession>K1QGP6</accession>
<keyword evidence="4 9" id="KW-0245">EGF-like domain</keyword>
<dbReference type="PANTHER" id="PTHR47333">
    <property type="entry name" value="VON WILLEBRAND FACTOR C AND EGF DOMAIN-CONTAINING PROTEIN"/>
    <property type="match status" value="1"/>
</dbReference>
<dbReference type="Pfam" id="PF12661">
    <property type="entry name" value="hEGF"/>
    <property type="match status" value="1"/>
</dbReference>
<dbReference type="CDD" id="cd00054">
    <property type="entry name" value="EGF_CA"/>
    <property type="match status" value="5"/>
</dbReference>
<dbReference type="InterPro" id="IPR000152">
    <property type="entry name" value="EGF-type_Asp/Asn_hydroxyl_site"/>
</dbReference>
<dbReference type="InterPro" id="IPR036773">
    <property type="entry name" value="TB_dom_sf"/>
</dbReference>
<dbReference type="InterPro" id="IPR049883">
    <property type="entry name" value="NOTCH1_EGF-like"/>
</dbReference>
<keyword evidence="7" id="KW-1015">Disulfide bond</keyword>
<keyword evidence="3" id="KW-0272">Extracellular matrix</keyword>
<evidence type="ECO:0000256" key="1">
    <source>
        <dbReference type="ARBA" id="ARBA00004498"/>
    </source>
</evidence>
<keyword evidence="6" id="KW-0677">Repeat</keyword>
<dbReference type="InterPro" id="IPR018097">
    <property type="entry name" value="EGF_Ca-bd_CS"/>
</dbReference>
<dbReference type="PROSITE" id="PS51364">
    <property type="entry name" value="TB"/>
    <property type="match status" value="1"/>
</dbReference>
<dbReference type="InterPro" id="IPR052080">
    <property type="entry name" value="vWF_C/EGF_Fibrillin"/>
</dbReference>
<dbReference type="SMART" id="SM00181">
    <property type="entry name" value="EGF"/>
    <property type="match status" value="5"/>
</dbReference>
<dbReference type="Gene3D" id="3.90.290.10">
    <property type="entry name" value="TGF-beta binding (TB) domain"/>
    <property type="match status" value="1"/>
</dbReference>
<protein>
    <submittedName>
        <fullName evidence="10">Fibrillin-2</fullName>
    </submittedName>
</protein>
<dbReference type="PROSITE" id="PS50026">
    <property type="entry name" value="EGF_3"/>
    <property type="match status" value="5"/>
</dbReference>
<comment type="caution">
    <text evidence="9">Lacks conserved residue(s) required for the propagation of feature annotation.</text>
</comment>
<reference evidence="10" key="1">
    <citation type="journal article" date="2012" name="Nature">
        <title>The oyster genome reveals stress adaptation and complexity of shell formation.</title>
        <authorList>
            <person name="Zhang G."/>
            <person name="Fang X."/>
            <person name="Guo X."/>
            <person name="Li L."/>
            <person name="Luo R."/>
            <person name="Xu F."/>
            <person name="Yang P."/>
            <person name="Zhang L."/>
            <person name="Wang X."/>
            <person name="Qi H."/>
            <person name="Xiong Z."/>
            <person name="Que H."/>
            <person name="Xie Y."/>
            <person name="Holland P.W."/>
            <person name="Paps J."/>
            <person name="Zhu Y."/>
            <person name="Wu F."/>
            <person name="Chen Y."/>
            <person name="Wang J."/>
            <person name="Peng C."/>
            <person name="Meng J."/>
            <person name="Yang L."/>
            <person name="Liu J."/>
            <person name="Wen B."/>
            <person name="Zhang N."/>
            <person name="Huang Z."/>
            <person name="Zhu Q."/>
            <person name="Feng Y."/>
            <person name="Mount A."/>
            <person name="Hedgecock D."/>
            <person name="Xu Z."/>
            <person name="Liu Y."/>
            <person name="Domazet-Loso T."/>
            <person name="Du Y."/>
            <person name="Sun X."/>
            <person name="Zhang S."/>
            <person name="Liu B."/>
            <person name="Cheng P."/>
            <person name="Jiang X."/>
            <person name="Li J."/>
            <person name="Fan D."/>
            <person name="Wang W."/>
            <person name="Fu W."/>
            <person name="Wang T."/>
            <person name="Wang B."/>
            <person name="Zhang J."/>
            <person name="Peng Z."/>
            <person name="Li Y."/>
            <person name="Li N."/>
            <person name="Wang J."/>
            <person name="Chen M."/>
            <person name="He Y."/>
            <person name="Tan F."/>
            <person name="Song X."/>
            <person name="Zheng Q."/>
            <person name="Huang R."/>
            <person name="Yang H."/>
            <person name="Du X."/>
            <person name="Chen L."/>
            <person name="Yang M."/>
            <person name="Gaffney P.M."/>
            <person name="Wang S."/>
            <person name="Luo L."/>
            <person name="She Z."/>
            <person name="Ming Y."/>
            <person name="Huang W."/>
            <person name="Zhang S."/>
            <person name="Huang B."/>
            <person name="Zhang Y."/>
            <person name="Qu T."/>
            <person name="Ni P."/>
            <person name="Miao G."/>
            <person name="Wang J."/>
            <person name="Wang Q."/>
            <person name="Steinberg C.E."/>
            <person name="Wang H."/>
            <person name="Li N."/>
            <person name="Qian L."/>
            <person name="Zhang G."/>
            <person name="Li Y."/>
            <person name="Yang H."/>
            <person name="Liu X."/>
            <person name="Wang J."/>
            <person name="Yin Y."/>
            <person name="Wang J."/>
        </authorList>
    </citation>
    <scope>NUCLEOTIDE SEQUENCE [LARGE SCALE GENOMIC DNA]</scope>
    <source>
        <strain evidence="10">05x7-T-G4-1.051#20</strain>
    </source>
</reference>
<evidence type="ECO:0000256" key="5">
    <source>
        <dbReference type="ARBA" id="ARBA00022729"/>
    </source>
</evidence>
<dbReference type="InterPro" id="IPR026823">
    <property type="entry name" value="cEGF"/>
</dbReference>
<proteinExistence type="predicted"/>
<gene>
    <name evidence="10" type="ORF">CGI_10024531</name>
</gene>
<evidence type="ECO:0000256" key="2">
    <source>
        <dbReference type="ARBA" id="ARBA00022525"/>
    </source>
</evidence>
<comment type="subcellular location">
    <subcellularLocation>
        <location evidence="1">Secreted</location>
        <location evidence="1">Extracellular space</location>
        <location evidence="1">Extracellular matrix</location>
    </subcellularLocation>
</comment>
<evidence type="ECO:0000256" key="9">
    <source>
        <dbReference type="PROSITE-ProRule" id="PRU00076"/>
    </source>
</evidence>
<dbReference type="FunFam" id="2.10.25.10:FF:000003">
    <property type="entry name" value="fibrillin-1 isoform X1"/>
    <property type="match status" value="4"/>
</dbReference>
<keyword evidence="5" id="KW-0732">Signal</keyword>
<dbReference type="InterPro" id="IPR009030">
    <property type="entry name" value="Growth_fac_rcpt_cys_sf"/>
</dbReference>
<evidence type="ECO:0000256" key="8">
    <source>
        <dbReference type="ARBA" id="ARBA00023180"/>
    </source>
</evidence>
<dbReference type="EMBL" id="JH818600">
    <property type="protein sequence ID" value="EKC30299.1"/>
    <property type="molecule type" value="Genomic_DNA"/>
</dbReference>
<sequence>MMFSLVGYQLLCPGDPGLRPDEGTGIPIDIDECQEIDGLCEGGECQNTFGSFSCVCPKGHRLVNYRCVDIDECSENGPLCGDGSCVNTRGSYRCVCPDGYVLMEGETKCMDMRKGNCYSTYYTTTGSRPPQYICENPLSGNLTRKQCCCTVIGKAWNSPCQPCPESDTDIDECALFGDAICKNGRCINTNESFRCECNPGYKYDVDSHSCYDEDECRRSLPPCVPIAQCVNTPGSYRCECPAGYRLHQNGHNCQDIDECTMFPGICANGFCTNLEGRFRCLCNQGYRLNRNKDACIGMDVESEPKVADAGAG</sequence>
<dbReference type="HOGENOM" id="CLU_004826_4_4_1"/>
<name>K1QGP6_MAGGI</name>
<dbReference type="AlphaFoldDB" id="K1QGP6"/>
<dbReference type="InterPro" id="IPR001881">
    <property type="entry name" value="EGF-like_Ca-bd_dom"/>
</dbReference>
<dbReference type="SUPFAM" id="SSF57184">
    <property type="entry name" value="Growth factor receptor domain"/>
    <property type="match status" value="2"/>
</dbReference>
<dbReference type="InterPro" id="IPR017878">
    <property type="entry name" value="TB_dom"/>
</dbReference>
<evidence type="ECO:0000256" key="7">
    <source>
        <dbReference type="ARBA" id="ARBA00023157"/>
    </source>
</evidence>
<evidence type="ECO:0000256" key="3">
    <source>
        <dbReference type="ARBA" id="ARBA00022530"/>
    </source>
</evidence>
<organism evidence="10">
    <name type="scientific">Magallana gigas</name>
    <name type="common">Pacific oyster</name>
    <name type="synonym">Crassostrea gigas</name>
    <dbReference type="NCBI Taxonomy" id="29159"/>
    <lineage>
        <taxon>Eukaryota</taxon>
        <taxon>Metazoa</taxon>
        <taxon>Spiralia</taxon>
        <taxon>Lophotrochozoa</taxon>
        <taxon>Mollusca</taxon>
        <taxon>Bivalvia</taxon>
        <taxon>Autobranchia</taxon>
        <taxon>Pteriomorphia</taxon>
        <taxon>Ostreida</taxon>
        <taxon>Ostreoidea</taxon>
        <taxon>Ostreidae</taxon>
        <taxon>Magallana</taxon>
    </lineage>
</organism>
<dbReference type="PROSITE" id="PS01186">
    <property type="entry name" value="EGF_2"/>
    <property type="match status" value="1"/>
</dbReference>
<dbReference type="PROSITE" id="PS00010">
    <property type="entry name" value="ASX_HYDROXYL"/>
    <property type="match status" value="5"/>
</dbReference>
<evidence type="ECO:0000256" key="6">
    <source>
        <dbReference type="ARBA" id="ARBA00022737"/>
    </source>
</evidence>
<dbReference type="GO" id="GO:0005509">
    <property type="term" value="F:calcium ion binding"/>
    <property type="evidence" value="ECO:0007669"/>
    <property type="project" value="InterPro"/>
</dbReference>
<dbReference type="Pfam" id="PF00683">
    <property type="entry name" value="TB"/>
    <property type="match status" value="1"/>
</dbReference>
<evidence type="ECO:0000256" key="4">
    <source>
        <dbReference type="ARBA" id="ARBA00022536"/>
    </source>
</evidence>
<dbReference type="FunFam" id="2.10.25.10:FF:000014">
    <property type="entry name" value="Latent-transforming growth factor beta-binding protein 3"/>
    <property type="match status" value="1"/>
</dbReference>
<dbReference type="Pfam" id="PF07645">
    <property type="entry name" value="EGF_CA"/>
    <property type="match status" value="2"/>
</dbReference>
<dbReference type="PROSITE" id="PS01187">
    <property type="entry name" value="EGF_CA"/>
    <property type="match status" value="3"/>
</dbReference>
<dbReference type="InParanoid" id="K1QGP6"/>
<dbReference type="SMART" id="SM00179">
    <property type="entry name" value="EGF_CA"/>
    <property type="match status" value="5"/>
</dbReference>
<evidence type="ECO:0000313" key="10">
    <source>
        <dbReference type="EMBL" id="EKC30299.1"/>
    </source>
</evidence>
<dbReference type="InterPro" id="IPR000742">
    <property type="entry name" value="EGF"/>
</dbReference>